<dbReference type="HOGENOM" id="CLU_110643_0_0_10"/>
<evidence type="ECO:0000256" key="1">
    <source>
        <dbReference type="SAM" id="SignalP"/>
    </source>
</evidence>
<sequence length="210" mass="22978">MKYLKTLNLFVVLFCAMSAAFAQKQMVLTESAGQLKGIFIESDQVFQIYVKTTNSDQLVISTEVEGETFETLEIDTRLQNELLYVTTGRSVGFKAFDDKLAAHKVLSVVLHIELPKNKELWVNSSLASVEAQGAFSYVNLNLSGGRVDLLDFSGNGVVNTLRGAIEIETQNTEVKASSRNGTVDVASSPVQLYELVLKTVDGDISVSQSE</sequence>
<dbReference type="eggNOG" id="ENOG50332W8">
    <property type="taxonomic scope" value="Bacteria"/>
</dbReference>
<protein>
    <recommendedName>
        <fullName evidence="4">Adhesin domain-containing protein</fullName>
    </recommendedName>
</protein>
<dbReference type="RefSeq" id="WP_009778498.1">
    <property type="nucleotide sequence ID" value="NZ_CH672395.1"/>
</dbReference>
<organism evidence="2 3">
    <name type="scientific">Leeuwenhoekiella blandensis (strain CECT 7118 / CCUG 51940 / KCTC 22103 / MED217)</name>
    <name type="common">Flavobacterium sp. (strain MED217)</name>
    <dbReference type="NCBI Taxonomy" id="398720"/>
    <lineage>
        <taxon>Bacteria</taxon>
        <taxon>Pseudomonadati</taxon>
        <taxon>Bacteroidota</taxon>
        <taxon>Flavobacteriia</taxon>
        <taxon>Flavobacteriales</taxon>
        <taxon>Flavobacteriaceae</taxon>
        <taxon>Leeuwenhoekiella</taxon>
    </lineage>
</organism>
<evidence type="ECO:0000313" key="3">
    <source>
        <dbReference type="Proteomes" id="UP000001601"/>
    </source>
</evidence>
<evidence type="ECO:0008006" key="4">
    <source>
        <dbReference type="Google" id="ProtNLM"/>
    </source>
</evidence>
<dbReference type="OrthoDB" id="1144071at2"/>
<accession>A3XQE0</accession>
<comment type="caution">
    <text evidence="2">The sequence shown here is derived from an EMBL/GenBank/DDBJ whole genome shotgun (WGS) entry which is preliminary data.</text>
</comment>
<dbReference type="Proteomes" id="UP000001601">
    <property type="component" value="Unassembled WGS sequence"/>
</dbReference>
<proteinExistence type="predicted"/>
<evidence type="ECO:0000313" key="2">
    <source>
        <dbReference type="EMBL" id="EAQ48235.1"/>
    </source>
</evidence>
<feature type="signal peptide" evidence="1">
    <location>
        <begin position="1"/>
        <end position="22"/>
    </location>
</feature>
<feature type="chain" id="PRO_5002664081" description="Adhesin domain-containing protein" evidence="1">
    <location>
        <begin position="23"/>
        <end position="210"/>
    </location>
</feature>
<name>A3XQE0_LEEBM</name>
<keyword evidence="3" id="KW-1185">Reference proteome</keyword>
<gene>
    <name evidence="2" type="ORF">MED217_00515</name>
</gene>
<dbReference type="AlphaFoldDB" id="A3XQE0"/>
<keyword evidence="1" id="KW-0732">Signal</keyword>
<dbReference type="EMBL" id="AANC01000009">
    <property type="protein sequence ID" value="EAQ48235.1"/>
    <property type="molecule type" value="Genomic_DNA"/>
</dbReference>
<reference evidence="2 3" key="1">
    <citation type="journal article" date="2007" name="Nature">
        <title>Light stimulates growth of proteorhodopsin-containing marine Flavobacteria.</title>
        <authorList>
            <person name="Gomez-Consarnau L."/>
            <person name="Gonzalez J.M."/>
            <person name="Coll-Llado M."/>
            <person name="Gourdon P."/>
            <person name="Pascher T."/>
            <person name="Neutze R."/>
            <person name="Pedros-Alio C."/>
            <person name="Pinhassi J."/>
        </authorList>
    </citation>
    <scope>NUCLEOTIDE SEQUENCE [LARGE SCALE GENOMIC DNA]</scope>
    <source>
        <strain evidence="2 3">MED217</strain>
    </source>
</reference>
<dbReference type="STRING" id="398720.MED217_00515"/>